<evidence type="ECO:0000313" key="2">
    <source>
        <dbReference type="Proteomes" id="UP001270362"/>
    </source>
</evidence>
<dbReference type="AlphaFoldDB" id="A0AAE0XLE3"/>
<sequence length="108" mass="12374">MNVAIDMLNLNSITKVPTWDEPDPYVIIQVHDLTGIKIFERYKQWPSVVAAFDIMHGILRDHYPSLLGQVEVVGVKGWQDASWKLTPKRLKNALKDHKRAGLKGREIN</sequence>
<gene>
    <name evidence="1" type="ORF">B0T22DRAFT_111541</name>
</gene>
<protein>
    <submittedName>
        <fullName evidence="1">Uncharacterized protein</fullName>
    </submittedName>
</protein>
<proteinExistence type="predicted"/>
<organism evidence="1 2">
    <name type="scientific">Podospora appendiculata</name>
    <dbReference type="NCBI Taxonomy" id="314037"/>
    <lineage>
        <taxon>Eukaryota</taxon>
        <taxon>Fungi</taxon>
        <taxon>Dikarya</taxon>
        <taxon>Ascomycota</taxon>
        <taxon>Pezizomycotina</taxon>
        <taxon>Sordariomycetes</taxon>
        <taxon>Sordariomycetidae</taxon>
        <taxon>Sordariales</taxon>
        <taxon>Podosporaceae</taxon>
        <taxon>Podospora</taxon>
    </lineage>
</organism>
<evidence type="ECO:0000313" key="1">
    <source>
        <dbReference type="EMBL" id="KAK3695567.1"/>
    </source>
</evidence>
<reference evidence="1" key="2">
    <citation type="submission" date="2023-06" db="EMBL/GenBank/DDBJ databases">
        <authorList>
            <consortium name="Lawrence Berkeley National Laboratory"/>
            <person name="Haridas S."/>
            <person name="Hensen N."/>
            <person name="Bonometti L."/>
            <person name="Westerberg I."/>
            <person name="Brannstrom I.O."/>
            <person name="Guillou S."/>
            <person name="Cros-Aarteil S."/>
            <person name="Calhoun S."/>
            <person name="Kuo A."/>
            <person name="Mondo S."/>
            <person name="Pangilinan J."/>
            <person name="Riley R."/>
            <person name="Labutti K."/>
            <person name="Andreopoulos B."/>
            <person name="Lipzen A."/>
            <person name="Chen C."/>
            <person name="Yanf M."/>
            <person name="Daum C."/>
            <person name="Ng V."/>
            <person name="Clum A."/>
            <person name="Steindorff A."/>
            <person name="Ohm R."/>
            <person name="Martin F."/>
            <person name="Silar P."/>
            <person name="Natvig D."/>
            <person name="Lalanne C."/>
            <person name="Gautier V."/>
            <person name="Ament-Velasquez S.L."/>
            <person name="Kruys A."/>
            <person name="Hutchinson M.I."/>
            <person name="Powell A.J."/>
            <person name="Barry K."/>
            <person name="Miller A.N."/>
            <person name="Grigoriev I.V."/>
            <person name="Debuchy R."/>
            <person name="Gladieux P."/>
            <person name="Thoren M.H."/>
            <person name="Johannesson H."/>
        </authorList>
    </citation>
    <scope>NUCLEOTIDE SEQUENCE</scope>
    <source>
        <strain evidence="1">CBS 314.62</strain>
    </source>
</reference>
<name>A0AAE0XLE3_9PEZI</name>
<comment type="caution">
    <text evidence="1">The sequence shown here is derived from an EMBL/GenBank/DDBJ whole genome shotgun (WGS) entry which is preliminary data.</text>
</comment>
<reference evidence="1" key="1">
    <citation type="journal article" date="2023" name="Mol. Phylogenet. Evol.">
        <title>Genome-scale phylogeny and comparative genomics of the fungal order Sordariales.</title>
        <authorList>
            <person name="Hensen N."/>
            <person name="Bonometti L."/>
            <person name="Westerberg I."/>
            <person name="Brannstrom I.O."/>
            <person name="Guillou S."/>
            <person name="Cros-Aarteil S."/>
            <person name="Calhoun S."/>
            <person name="Haridas S."/>
            <person name="Kuo A."/>
            <person name="Mondo S."/>
            <person name="Pangilinan J."/>
            <person name="Riley R."/>
            <person name="LaButti K."/>
            <person name="Andreopoulos B."/>
            <person name="Lipzen A."/>
            <person name="Chen C."/>
            <person name="Yan M."/>
            <person name="Daum C."/>
            <person name="Ng V."/>
            <person name="Clum A."/>
            <person name="Steindorff A."/>
            <person name="Ohm R.A."/>
            <person name="Martin F."/>
            <person name="Silar P."/>
            <person name="Natvig D.O."/>
            <person name="Lalanne C."/>
            <person name="Gautier V."/>
            <person name="Ament-Velasquez S.L."/>
            <person name="Kruys A."/>
            <person name="Hutchinson M.I."/>
            <person name="Powell A.J."/>
            <person name="Barry K."/>
            <person name="Miller A.N."/>
            <person name="Grigoriev I.V."/>
            <person name="Debuchy R."/>
            <person name="Gladieux P."/>
            <person name="Hiltunen Thoren M."/>
            <person name="Johannesson H."/>
        </authorList>
    </citation>
    <scope>NUCLEOTIDE SEQUENCE</scope>
    <source>
        <strain evidence="1">CBS 314.62</strain>
    </source>
</reference>
<accession>A0AAE0XLE3</accession>
<keyword evidence="2" id="KW-1185">Reference proteome</keyword>
<dbReference type="EMBL" id="JAULSO010000001">
    <property type="protein sequence ID" value="KAK3695567.1"/>
    <property type="molecule type" value="Genomic_DNA"/>
</dbReference>
<dbReference type="Proteomes" id="UP001270362">
    <property type="component" value="Unassembled WGS sequence"/>
</dbReference>